<dbReference type="EMBL" id="NMUH01000155">
    <property type="protein sequence ID" value="MQL73142.1"/>
    <property type="molecule type" value="Genomic_DNA"/>
</dbReference>
<feature type="non-terminal residue" evidence="3">
    <location>
        <position position="1"/>
    </location>
</feature>
<evidence type="ECO:0000313" key="3">
    <source>
        <dbReference type="EMBL" id="MQL73142.1"/>
    </source>
</evidence>
<sequence>MDEVANTVRLWILLLLSTFLAPRTNFTCPLQMLHCLDDLDRVKDFAWADGFKKLILNKMDDAHETTKNKICGVKTLAKRNNKSDLEGKHFIYDFGNLILHSKEEWLLSGLESSTKVDDGEEEEERIEERGRRTRRELEEFGIKLDSLFKQMKSYIAERKSSTIRPENEAKDITNMGQTEEGRGSSTSPAPMNVDELDKVAEMKNI</sequence>
<proteinExistence type="predicted"/>
<keyword evidence="4" id="KW-1185">Reference proteome</keyword>
<feature type="signal peptide" evidence="2">
    <location>
        <begin position="1"/>
        <end position="26"/>
    </location>
</feature>
<protein>
    <submittedName>
        <fullName evidence="3">Uncharacterized protein</fullName>
    </submittedName>
</protein>
<evidence type="ECO:0000256" key="1">
    <source>
        <dbReference type="SAM" id="MobiDB-lite"/>
    </source>
</evidence>
<name>A0A843TL24_COLES</name>
<reference evidence="3" key="1">
    <citation type="submission" date="2017-07" db="EMBL/GenBank/DDBJ databases">
        <title>Taro Niue Genome Assembly and Annotation.</title>
        <authorList>
            <person name="Atibalentja N."/>
            <person name="Keating K."/>
            <person name="Fields C.J."/>
        </authorList>
    </citation>
    <scope>NUCLEOTIDE SEQUENCE</scope>
    <source>
        <strain evidence="3">Niue_2</strain>
        <tissue evidence="3">Leaf</tissue>
    </source>
</reference>
<evidence type="ECO:0000313" key="4">
    <source>
        <dbReference type="Proteomes" id="UP000652761"/>
    </source>
</evidence>
<dbReference type="AlphaFoldDB" id="A0A843TL24"/>
<comment type="caution">
    <text evidence="3">The sequence shown here is derived from an EMBL/GenBank/DDBJ whole genome shotgun (WGS) entry which is preliminary data.</text>
</comment>
<keyword evidence="2" id="KW-0732">Signal</keyword>
<dbReference type="Proteomes" id="UP000652761">
    <property type="component" value="Unassembled WGS sequence"/>
</dbReference>
<feature type="compositionally biased region" description="Basic and acidic residues" evidence="1">
    <location>
        <begin position="158"/>
        <end position="171"/>
    </location>
</feature>
<accession>A0A843TL24</accession>
<evidence type="ECO:0000256" key="2">
    <source>
        <dbReference type="SAM" id="SignalP"/>
    </source>
</evidence>
<feature type="chain" id="PRO_5032633507" evidence="2">
    <location>
        <begin position="27"/>
        <end position="205"/>
    </location>
</feature>
<feature type="compositionally biased region" description="Basic and acidic residues" evidence="1">
    <location>
        <begin position="195"/>
        <end position="205"/>
    </location>
</feature>
<organism evidence="3 4">
    <name type="scientific">Colocasia esculenta</name>
    <name type="common">Wild taro</name>
    <name type="synonym">Arum esculentum</name>
    <dbReference type="NCBI Taxonomy" id="4460"/>
    <lineage>
        <taxon>Eukaryota</taxon>
        <taxon>Viridiplantae</taxon>
        <taxon>Streptophyta</taxon>
        <taxon>Embryophyta</taxon>
        <taxon>Tracheophyta</taxon>
        <taxon>Spermatophyta</taxon>
        <taxon>Magnoliopsida</taxon>
        <taxon>Liliopsida</taxon>
        <taxon>Araceae</taxon>
        <taxon>Aroideae</taxon>
        <taxon>Colocasieae</taxon>
        <taxon>Colocasia</taxon>
    </lineage>
</organism>
<feature type="region of interest" description="Disordered" evidence="1">
    <location>
        <begin position="158"/>
        <end position="205"/>
    </location>
</feature>
<gene>
    <name evidence="3" type="ORF">Taro_005492</name>
</gene>